<protein>
    <submittedName>
        <fullName evidence="2">Uncharacterized protein</fullName>
    </submittedName>
</protein>
<proteinExistence type="predicted"/>
<sequence length="55" mass="6471">MKPIDGAHSQFVRHPSTDVLERELRAQAREKLRKDRKRQELTKKRKQVEETAASS</sequence>
<dbReference type="Proteomes" id="UP000270988">
    <property type="component" value="Chromosome"/>
</dbReference>
<evidence type="ECO:0000313" key="3">
    <source>
        <dbReference type="Proteomes" id="UP000270988"/>
    </source>
</evidence>
<name>A0A448UV97_9MICC</name>
<organism evidence="2 3">
    <name type="scientific">Rothia dentocariosa</name>
    <dbReference type="NCBI Taxonomy" id="2047"/>
    <lineage>
        <taxon>Bacteria</taxon>
        <taxon>Bacillati</taxon>
        <taxon>Actinomycetota</taxon>
        <taxon>Actinomycetes</taxon>
        <taxon>Micrococcales</taxon>
        <taxon>Micrococcaceae</taxon>
        <taxon>Rothia</taxon>
    </lineage>
</organism>
<feature type="region of interest" description="Disordered" evidence="1">
    <location>
        <begin position="30"/>
        <end position="55"/>
    </location>
</feature>
<feature type="region of interest" description="Disordered" evidence="1">
    <location>
        <begin position="1"/>
        <end position="20"/>
    </location>
</feature>
<dbReference type="AlphaFoldDB" id="A0A448UV97"/>
<gene>
    <name evidence="2" type="ORF">NCTC10918_01143</name>
</gene>
<feature type="compositionally biased region" description="Basic and acidic residues" evidence="1">
    <location>
        <begin position="30"/>
        <end position="42"/>
    </location>
</feature>
<reference evidence="2 3" key="1">
    <citation type="submission" date="2018-12" db="EMBL/GenBank/DDBJ databases">
        <authorList>
            <consortium name="Pathogen Informatics"/>
        </authorList>
    </citation>
    <scope>NUCLEOTIDE SEQUENCE [LARGE SCALE GENOMIC DNA]</scope>
    <source>
        <strain evidence="2 3">NCTC10918</strain>
    </source>
</reference>
<evidence type="ECO:0000313" key="2">
    <source>
        <dbReference type="EMBL" id="VEJ29871.1"/>
    </source>
</evidence>
<accession>A0A448UV97</accession>
<evidence type="ECO:0000256" key="1">
    <source>
        <dbReference type="SAM" id="MobiDB-lite"/>
    </source>
</evidence>
<dbReference type="EMBL" id="LR134521">
    <property type="protein sequence ID" value="VEJ29871.1"/>
    <property type="molecule type" value="Genomic_DNA"/>
</dbReference>